<feature type="domain" description="Gfo/Idh/MocA-like oxidoreductase N-terminal" evidence="8">
    <location>
        <begin position="79"/>
        <end position="205"/>
    </location>
</feature>
<feature type="domain" description="Glycosyl hydrolase 109 C-terminal" evidence="9">
    <location>
        <begin position="218"/>
        <end position="386"/>
    </location>
</feature>
<evidence type="ECO:0000256" key="2">
    <source>
        <dbReference type="ARBA" id="ARBA00009329"/>
    </source>
</evidence>
<dbReference type="PROSITE" id="PS51318">
    <property type="entry name" value="TAT"/>
    <property type="match status" value="1"/>
</dbReference>
<dbReference type="InterPro" id="IPR049303">
    <property type="entry name" value="Glyco_hydro_109_C"/>
</dbReference>
<dbReference type="Pfam" id="PF01408">
    <property type="entry name" value="GFO_IDH_MocA"/>
    <property type="match status" value="1"/>
</dbReference>
<dbReference type="EMBL" id="JADOGI010000102">
    <property type="protein sequence ID" value="MBF8189799.1"/>
    <property type="molecule type" value="Genomic_DNA"/>
</dbReference>
<keyword evidence="11" id="KW-1185">Reference proteome</keyword>
<dbReference type="PANTHER" id="PTHR43818">
    <property type="entry name" value="BCDNA.GH03377"/>
    <property type="match status" value="1"/>
</dbReference>
<dbReference type="Pfam" id="PF21252">
    <property type="entry name" value="Glyco_hydro_109_C"/>
    <property type="match status" value="1"/>
</dbReference>
<keyword evidence="5" id="KW-0520">NAD</keyword>
<evidence type="ECO:0000256" key="6">
    <source>
        <dbReference type="ARBA" id="ARBA00023295"/>
    </source>
</evidence>
<name>A0A931EZF7_9ACTN</name>
<gene>
    <name evidence="10" type="ORF">ITP53_29535</name>
</gene>
<feature type="region of interest" description="Disordered" evidence="7">
    <location>
        <begin position="464"/>
        <end position="488"/>
    </location>
</feature>
<dbReference type="InterPro" id="IPR000683">
    <property type="entry name" value="Gfo/Idh/MocA-like_OxRdtase_N"/>
</dbReference>
<dbReference type="InterPro" id="IPR050463">
    <property type="entry name" value="Gfo/Idh/MocA_oxidrdct_glycsds"/>
</dbReference>
<keyword evidence="4" id="KW-0378">Hydrolase</keyword>
<evidence type="ECO:0000259" key="9">
    <source>
        <dbReference type="Pfam" id="PF21252"/>
    </source>
</evidence>
<proteinExistence type="inferred from homology"/>
<dbReference type="SUPFAM" id="SSF51735">
    <property type="entry name" value="NAD(P)-binding Rossmann-fold domains"/>
    <property type="match status" value="1"/>
</dbReference>
<dbReference type="PANTHER" id="PTHR43818:SF1">
    <property type="entry name" value="GLYCOSYL HYDROLASE FAMILY 109 PROTEIN"/>
    <property type="match status" value="1"/>
</dbReference>
<dbReference type="Gene3D" id="3.30.360.10">
    <property type="entry name" value="Dihydrodipicolinate Reductase, domain 2"/>
    <property type="match status" value="1"/>
</dbReference>
<comment type="caution">
    <text evidence="10">The sequence shown here is derived from an EMBL/GenBank/DDBJ whole genome shotgun (WGS) entry which is preliminary data.</text>
</comment>
<reference evidence="10" key="1">
    <citation type="submission" date="2020-11" db="EMBL/GenBank/DDBJ databases">
        <title>Whole-genome analyses of Nonomuraea sp. K274.</title>
        <authorList>
            <person name="Veyisoglu A."/>
        </authorList>
    </citation>
    <scope>NUCLEOTIDE SEQUENCE</scope>
    <source>
        <strain evidence="10">K274</strain>
    </source>
</reference>
<evidence type="ECO:0000259" key="8">
    <source>
        <dbReference type="Pfam" id="PF01408"/>
    </source>
</evidence>
<dbReference type="InterPro" id="IPR036291">
    <property type="entry name" value="NAD(P)-bd_dom_sf"/>
</dbReference>
<evidence type="ECO:0000256" key="5">
    <source>
        <dbReference type="ARBA" id="ARBA00023027"/>
    </source>
</evidence>
<protein>
    <recommendedName>
        <fullName evidence="3">Glycosyl hydrolase family 109 protein</fullName>
    </recommendedName>
</protein>
<evidence type="ECO:0000313" key="11">
    <source>
        <dbReference type="Proteomes" id="UP000605361"/>
    </source>
</evidence>
<evidence type="ECO:0000313" key="10">
    <source>
        <dbReference type="EMBL" id="MBF8189799.1"/>
    </source>
</evidence>
<accession>A0A931EZF7</accession>
<comment type="cofactor">
    <cofactor evidence="1">
        <name>NAD(+)</name>
        <dbReference type="ChEBI" id="CHEBI:57540"/>
    </cofactor>
</comment>
<evidence type="ECO:0000256" key="7">
    <source>
        <dbReference type="SAM" id="MobiDB-lite"/>
    </source>
</evidence>
<dbReference type="GO" id="GO:0016798">
    <property type="term" value="F:hydrolase activity, acting on glycosyl bonds"/>
    <property type="evidence" value="ECO:0007669"/>
    <property type="project" value="UniProtKB-KW"/>
</dbReference>
<dbReference type="Proteomes" id="UP000605361">
    <property type="component" value="Unassembled WGS sequence"/>
</dbReference>
<dbReference type="GO" id="GO:0000166">
    <property type="term" value="F:nucleotide binding"/>
    <property type="evidence" value="ECO:0007669"/>
    <property type="project" value="InterPro"/>
</dbReference>
<dbReference type="Gene3D" id="3.40.50.720">
    <property type="entry name" value="NAD(P)-binding Rossmann-like Domain"/>
    <property type="match status" value="1"/>
</dbReference>
<evidence type="ECO:0000256" key="3">
    <source>
        <dbReference type="ARBA" id="ARBA00016631"/>
    </source>
</evidence>
<dbReference type="RefSeq" id="WP_195898732.1">
    <property type="nucleotide sequence ID" value="NZ_JADOGI010000102.1"/>
</dbReference>
<dbReference type="InterPro" id="IPR006311">
    <property type="entry name" value="TAT_signal"/>
</dbReference>
<organism evidence="10 11">
    <name type="scientific">Nonomuraea cypriaca</name>
    <dbReference type="NCBI Taxonomy" id="1187855"/>
    <lineage>
        <taxon>Bacteria</taxon>
        <taxon>Bacillati</taxon>
        <taxon>Actinomycetota</taxon>
        <taxon>Actinomycetes</taxon>
        <taxon>Streptosporangiales</taxon>
        <taxon>Streptosporangiaceae</taxon>
        <taxon>Nonomuraea</taxon>
    </lineage>
</organism>
<sequence length="488" mass="54641">MTPPKPSDLPPDAGTNGAGPSRRDLFRKGAGVGITAGLAAGLTGFAGLPAVADDSTGREPPRGREKTMTDVPFEGFDTVRVAIIGLGNRGSGQLPLFFPIPGTRITALCDIRPEQVNRAADLVEAETGQPRPATYSNGEEDYRNLVARDDIDLVYVATPWEWHHPMAKAAMRHGKHVAVELPIATQLDDIWDLVRTSEQTRKHCWLMENCNYGREELRVLLMAKQGLFGDLLHGSGGYIHDLRNPYLFHGAYYPEGWRRQWHTRMNASHYPMHGLAPVGACMDITRGDRFHRLVSVASPALGLALYRKEHMPPDHPSWQDEYISGDRNTCFIETVNGRFLRAEHEVVTPHPYTRANTLVGTRGGWSGDPQRIYLESLGHTDHTWRDFNDDFQQYDHWLWTDIGPGEGGHGGMDYISLWRTIQLMRLGLTPDIDVYDSASWCSVVPLSEQSLKIGSRSVAVPDFTRGHWKKPRPGLSRERPKQHVPARV</sequence>
<evidence type="ECO:0000256" key="4">
    <source>
        <dbReference type="ARBA" id="ARBA00022801"/>
    </source>
</evidence>
<feature type="region of interest" description="Disordered" evidence="7">
    <location>
        <begin position="1"/>
        <end position="25"/>
    </location>
</feature>
<dbReference type="AlphaFoldDB" id="A0A931EZF7"/>
<keyword evidence="6" id="KW-0326">Glycosidase</keyword>
<comment type="similarity">
    <text evidence="2">Belongs to the Gfo/Idh/MocA family. Glycosyl hydrolase 109 subfamily.</text>
</comment>
<evidence type="ECO:0000256" key="1">
    <source>
        <dbReference type="ARBA" id="ARBA00001911"/>
    </source>
</evidence>